<feature type="compositionally biased region" description="Polar residues" evidence="6">
    <location>
        <begin position="160"/>
        <end position="177"/>
    </location>
</feature>
<dbReference type="Proteomes" id="UP000261540">
    <property type="component" value="Unplaced"/>
</dbReference>
<dbReference type="InterPro" id="IPR011029">
    <property type="entry name" value="DEATH-like_dom_sf"/>
</dbReference>
<name>A0A3B3T711_9TELE</name>
<feature type="compositionally biased region" description="Polar residues" evidence="6">
    <location>
        <begin position="195"/>
        <end position="204"/>
    </location>
</feature>
<reference evidence="9" key="2">
    <citation type="submission" date="2025-09" db="UniProtKB">
        <authorList>
            <consortium name="Ensembl"/>
        </authorList>
    </citation>
    <scope>IDENTIFICATION</scope>
</reference>
<keyword evidence="7" id="KW-0812">Transmembrane</keyword>
<dbReference type="GO" id="GO:0045087">
    <property type="term" value="P:innate immune response"/>
    <property type="evidence" value="ECO:0007669"/>
    <property type="project" value="UniProtKB-KW"/>
</dbReference>
<protein>
    <recommendedName>
        <fullName evidence="8">Caspase recruitment domain-containing protein</fullName>
    </recommendedName>
</protein>
<dbReference type="AlphaFoldDB" id="A0A3B3T711"/>
<feature type="compositionally biased region" description="Polar residues" evidence="6">
    <location>
        <begin position="281"/>
        <end position="298"/>
    </location>
</feature>
<dbReference type="GeneTree" id="ENSGT01030000234772"/>
<keyword evidence="7" id="KW-1133">Transmembrane helix</keyword>
<keyword evidence="2" id="KW-0597">Phosphoprotein</keyword>
<accession>A0A3B3T711</accession>
<keyword evidence="4" id="KW-0832">Ubl conjugation</keyword>
<dbReference type="InterPro" id="IPR031964">
    <property type="entry name" value="CARD_dom"/>
</dbReference>
<proteinExistence type="predicted"/>
<evidence type="ECO:0000256" key="1">
    <source>
        <dbReference type="ARBA" id="ARBA00022499"/>
    </source>
</evidence>
<keyword evidence="3" id="KW-0399">Innate immunity</keyword>
<keyword evidence="5" id="KW-0391">Immunity</keyword>
<dbReference type="GO" id="GO:0005737">
    <property type="term" value="C:cytoplasm"/>
    <property type="evidence" value="ECO:0007669"/>
    <property type="project" value="UniProtKB-ARBA"/>
</dbReference>
<keyword evidence="1" id="KW-1017">Isopeptide bond</keyword>
<evidence type="ECO:0000313" key="9">
    <source>
        <dbReference type="Ensembl" id="ENSPKIP00000038987.1"/>
    </source>
</evidence>
<reference evidence="9" key="1">
    <citation type="submission" date="2025-08" db="UniProtKB">
        <authorList>
            <consortium name="Ensembl"/>
        </authorList>
    </citation>
    <scope>IDENTIFICATION</scope>
</reference>
<keyword evidence="10" id="KW-1185">Reference proteome</keyword>
<evidence type="ECO:0000256" key="4">
    <source>
        <dbReference type="ARBA" id="ARBA00022843"/>
    </source>
</evidence>
<evidence type="ECO:0000313" key="10">
    <source>
        <dbReference type="Proteomes" id="UP000261540"/>
    </source>
</evidence>
<evidence type="ECO:0000256" key="2">
    <source>
        <dbReference type="ARBA" id="ARBA00022553"/>
    </source>
</evidence>
<evidence type="ECO:0000256" key="6">
    <source>
        <dbReference type="SAM" id="MobiDB-lite"/>
    </source>
</evidence>
<feature type="region of interest" description="Disordered" evidence="6">
    <location>
        <begin position="260"/>
        <end position="298"/>
    </location>
</feature>
<dbReference type="STRING" id="1676925.ENSPKIP00000038987"/>
<feature type="region of interest" description="Disordered" evidence="6">
    <location>
        <begin position="135"/>
        <end position="180"/>
    </location>
</feature>
<keyword evidence="7" id="KW-0472">Membrane</keyword>
<evidence type="ECO:0000256" key="5">
    <source>
        <dbReference type="ARBA" id="ARBA00022859"/>
    </source>
</evidence>
<organism evidence="9 10">
    <name type="scientific">Paramormyrops kingsleyae</name>
    <dbReference type="NCBI Taxonomy" id="1676925"/>
    <lineage>
        <taxon>Eukaryota</taxon>
        <taxon>Metazoa</taxon>
        <taxon>Chordata</taxon>
        <taxon>Craniata</taxon>
        <taxon>Vertebrata</taxon>
        <taxon>Euteleostomi</taxon>
        <taxon>Actinopterygii</taxon>
        <taxon>Neopterygii</taxon>
        <taxon>Teleostei</taxon>
        <taxon>Osteoglossocephala</taxon>
        <taxon>Osteoglossomorpha</taxon>
        <taxon>Osteoglossiformes</taxon>
        <taxon>Mormyridae</taxon>
        <taxon>Paramormyrops</taxon>
    </lineage>
</organism>
<evidence type="ECO:0000256" key="7">
    <source>
        <dbReference type="SAM" id="Phobius"/>
    </source>
</evidence>
<evidence type="ECO:0000256" key="3">
    <source>
        <dbReference type="ARBA" id="ARBA00022588"/>
    </source>
</evidence>
<feature type="compositionally biased region" description="Low complexity" evidence="6">
    <location>
        <begin position="265"/>
        <end position="280"/>
    </location>
</feature>
<feature type="domain" description="Caspase recruitment" evidence="8">
    <location>
        <begin position="6"/>
        <end position="92"/>
    </location>
</feature>
<dbReference type="Gene3D" id="1.10.533.10">
    <property type="entry name" value="Death Domain, Fas"/>
    <property type="match status" value="1"/>
</dbReference>
<sequence>MPFASDELYRRYIRHNLPRYVDKLKPMEIMVHLPCLTQSDDEIMAKSESRGSYDGVVLLLDCLKRSENWPDDLIKALRSCEQWELASELEKAYESLRVRGTPASVPMTAPVDASRHTVSNLPEHATTEAVPAVPAPAETGHSAPLPSPFQAASSDKGITPNHTDTLSGPGETDSQVSALPHDAHPRVTEELKNASVVSAPTPQESLIGRPVQDTNPPDASPNPFPKLVQTSSSSNDQVMSQLFKIYAFLASSCKVVIDNHPHAEPSPARQAQRTARPTASSADLNQAENLATSTSNHDAISEEMYFSKPGTLRAHSAEQHHYFDNQRAAESVEEEPYSGNSERLEMSESVQHREPEENSYESLLNSQDVRVIEGHVTEEIPILNHAGQPTSPAKEKLTTRHDIHPTSGRADIATHDCTQEGGPSFPYNLLENYHIPLFVLAGACILVLVGRLRK</sequence>
<feature type="region of interest" description="Disordered" evidence="6">
    <location>
        <begin position="192"/>
        <end position="220"/>
    </location>
</feature>
<dbReference type="Pfam" id="PF16739">
    <property type="entry name" value="CARD_2"/>
    <property type="match status" value="1"/>
</dbReference>
<evidence type="ECO:0000259" key="8">
    <source>
        <dbReference type="Pfam" id="PF16739"/>
    </source>
</evidence>
<feature type="transmembrane region" description="Helical" evidence="7">
    <location>
        <begin position="433"/>
        <end position="452"/>
    </location>
</feature>
<dbReference type="Ensembl" id="ENSPKIT00000019986.1">
    <property type="protein sequence ID" value="ENSPKIP00000038987.1"/>
    <property type="gene ID" value="ENSPKIG00000016532.1"/>
</dbReference>